<feature type="compositionally biased region" description="Low complexity" evidence="1">
    <location>
        <begin position="1228"/>
        <end position="1238"/>
    </location>
</feature>
<feature type="compositionally biased region" description="Polar residues" evidence="1">
    <location>
        <begin position="1618"/>
        <end position="1642"/>
    </location>
</feature>
<dbReference type="EMBL" id="OA565777">
    <property type="protein sequence ID" value="CAD7197684.1"/>
    <property type="molecule type" value="Genomic_DNA"/>
</dbReference>
<feature type="compositionally biased region" description="Basic and acidic residues" evidence="1">
    <location>
        <begin position="2110"/>
        <end position="2119"/>
    </location>
</feature>
<feature type="compositionally biased region" description="Low complexity" evidence="1">
    <location>
        <begin position="2623"/>
        <end position="2633"/>
    </location>
</feature>
<feature type="domain" description="Zinc finger protein Rlf/292/654 TPR repeats" evidence="2">
    <location>
        <begin position="319"/>
        <end position="463"/>
    </location>
</feature>
<feature type="compositionally biased region" description="Low complexity" evidence="1">
    <location>
        <begin position="1479"/>
        <end position="1503"/>
    </location>
</feature>
<feature type="region of interest" description="Disordered" evidence="1">
    <location>
        <begin position="946"/>
        <end position="1015"/>
    </location>
</feature>
<feature type="compositionally biased region" description="Polar residues" evidence="1">
    <location>
        <begin position="2140"/>
        <end position="2149"/>
    </location>
</feature>
<feature type="region of interest" description="Disordered" evidence="1">
    <location>
        <begin position="2605"/>
        <end position="2633"/>
    </location>
</feature>
<feature type="compositionally biased region" description="Basic residues" evidence="1">
    <location>
        <begin position="1504"/>
        <end position="1513"/>
    </location>
</feature>
<feature type="compositionally biased region" description="Low complexity" evidence="1">
    <location>
        <begin position="1514"/>
        <end position="1525"/>
    </location>
</feature>
<feature type="compositionally biased region" description="Polar residues" evidence="1">
    <location>
        <begin position="987"/>
        <end position="1015"/>
    </location>
</feature>
<feature type="compositionally biased region" description="Basic and acidic residues" evidence="1">
    <location>
        <begin position="2484"/>
        <end position="2498"/>
    </location>
</feature>
<feature type="compositionally biased region" description="Low complexity" evidence="1">
    <location>
        <begin position="949"/>
        <end position="970"/>
    </location>
</feature>
<feature type="compositionally biased region" description="Polar residues" evidence="1">
    <location>
        <begin position="2441"/>
        <end position="2460"/>
    </location>
</feature>
<feature type="compositionally biased region" description="Polar residues" evidence="1">
    <location>
        <begin position="2605"/>
        <end position="2620"/>
    </location>
</feature>
<proteinExistence type="predicted"/>
<feature type="region of interest" description="Disordered" evidence="1">
    <location>
        <begin position="2110"/>
        <end position="2149"/>
    </location>
</feature>
<dbReference type="InterPro" id="IPR057986">
    <property type="entry name" value="TPR_Rlf/292/654"/>
</dbReference>
<feature type="compositionally biased region" description="Polar residues" evidence="1">
    <location>
        <begin position="2742"/>
        <end position="2753"/>
    </location>
</feature>
<reference evidence="3" key="1">
    <citation type="submission" date="2020-11" db="EMBL/GenBank/DDBJ databases">
        <authorList>
            <person name="Tran Van P."/>
        </authorList>
    </citation>
    <scope>NUCLEOTIDE SEQUENCE</scope>
</reference>
<dbReference type="Pfam" id="PF25580">
    <property type="entry name" value="TPR_Rlf"/>
    <property type="match status" value="1"/>
</dbReference>
<name>A0A7R8Z683_TIMDO</name>
<sequence>MESATLFVSDCKKSEPMTELSLEGEKHIIATQKMASTTLHIDDGESTEITITIPYERGHALLSLYKEFDLSTEEFALTFEDRVQHMSLSWATFPEFQSTQNSTETSKLLQWLHKQTLSFVLNGLYAKVAKTTITHLSNNIERAVKDIKQPTGLNLNMLIKLVSDPWGEPVIQDILNCKPVVDSEAMKFFVSEEGYITTRRLEMLCKAKCEDLAARLMKHILACLHFTNSPFQVVCNSEDINYFIDLYISLIYKKTQNSHLPTEMKYVSFEDGLQTVYRLISRKHSKSRMFRHSCDLAEFASNIFLTYAMICPVDEQTDSTLTDLMKVWAKLHEKYIASYNTFSQKLQCIIDQAESAKHIYMFTEVLNSQFGNQLKQLYVELYIKAITTELNTAIIAEEDQGVSRINAGLSKSYLKFANLVYEYKEIRRECIITAFSLNPTVECLELLKNSANANKAEGEEHNINRENSKVNELPTCDLHPPYIISNKSHGELCSQCGEFTGMKKKRLKRIHKGVVDGQDVIEDETESETESGDPYTYFIKVLEPLQLTKDLCHDFISILQNPRDKSFKVIADGTELESICNEYLNYKRTILKELKYLTIDYKVFDGIPRQEEGTGIEKGYEDFLDSTDSSCKRLHKDDLPPVSKRGKPKVNEKRIVKATKMKEIEDQYYQWSDSSEHSVSDSDATYIPHSKDISTLDSDYSSGNTKKSKKMSISRTHSNLGSIDLNIQSNINFQNESEINLITPELTPDSDVLHSDISHISPSYTPVEETYPIENTNFNTEELSGESQFNECGRKPKFDDPEEVPELDEVATEFHGHFLAPMFYSPDLIPSTDTGLSNSIVDLTALDDSTASSPNPSYSPDNTQNDILDNTVLSNSYNSSAEGIQTDTGEYNIEHSSHNSPVEITVIDNFNVGTSFDCDSALDETDIDGDYNNQHYMLNGTNVELTVPSNANTQNSQISSNSNSGSPQTSEVNSPSQEALCSEDKSTSQSNSTIPVDSAQFAQSSTSEDFERLSSSTMSQNISQVASLPKFQHAFRKTVYQGNTSSIGESSDTLSSSQEIPDIRSKFIENKSQSVNISPAVKTEPQNITTLPSTVLSKAVQTGICNIVSQASSSNAAIVSTGAHPNIHPSTSLGVVQKRILNSAKETNDLSLEVIESTSNVCGITSNPSSLKNSSSSQSGNSLAVQGETFLTHTVKISSSSCSTNLTTTQSESAPEAMMDKSTDDEPSPTTSKSITPKSTVKKICLQIVQRGNIQQPVQSGQNKKSSNDVSGCSIISQTNVPILQNTAGETNGTLRQQLVQSVLVSCLSSSSTNGSGDGNLSQNANPSDTLIAQSPLEPTVSSTTLEQLREFESVLEQVTNTSQMKERGSNCQQPHTRSQTIISPQLLITQQPSSNVHSNFISSDVPTSFSQNLFSAASTSSVSSASIPSSSSRVHVAYVSQSQTVRSNNIPSSNARISSTPVVVVTSYCQPVASPALSVTSQSSSSPCVTPAPIPSSSGTKSSKTKSSKSKSGKTSTSTATSRPSPVPRPQQKPQEDEQTAQRIYAILDEYAEQLRNSPDLKNKPAPRRRSNPPTNPNHSSKRKKSAQTKVKLLGQQSSSTAPEMSPGADDPRTFGSEDSSSGVTQLSHIQNSPAPSTQSADEMGSLRENSSLDASIEAGNLKSVVSDVGDVQGNCQPHRLIFTDANTMQGRAVILQDSVQTIADVTATSSNTSVKPVMMSNTATAVYVPSGLRQVFLPMAPGLTASVQGRPVVVSKGSKVIRVHQVTVPTSLQMSSGTSAVQGAALVVRQMCVKPSVSVATSVSVLNQTTVKQVKLPVGSISSQALSGVSAQPPVVLQPGNHQLAGPIASGETALSHTISFSEPTTQITKSNVQTDFSRRDKASVVALDGSVSRSSMLNLIHRGMPVTFQDQLTIPIGETATSLSIHSHDRVVLPNIARTSPSSINDVIVTKKYGTKNVTSDTQHKKSWDCIVTVDDKVSTIQTNVAQKSNQQPEDNLSRKVLQSSDLNFCSNAMEYSSPDRETSLIDVEYPMQNGSNEITVSISKTNIGDPSTLETVKQSPLESKKSCTVTRQLPKYSPKSVLKPDDNVSSDLIGLICNTPLKHDQAQFEKDDTSNHHTSQSDQRSSNTDGIFGNPNERSLCTSPFTSKMPGTLVSHDELASEENLFSSVNSSVPASVTVRSPCAFDKFPKNIGQIMDQQMENFRHNSNNNSNSNSSSSDSILRCVAPDHGESTMVSQGEGLGNPNQSKVGLLCKSSMSTLDCGNEIGYNMRPRVQQLGYANVSSYHLPTKMTLHKGGHWRYVPIVKKVKMPFRTVILQKDSEDAVMMMGHPSSSVNLTDSTSEVEDSSQENRTYLPDGKDSVVRKHNADHSLLSYHKLESSQQFEKSNDLLAMQQKARVERELRLQKSLSEECEDLGVDEPSTSDLFPEADLLLDTNSSPSFDQTLQDASCSQSLESAEHYPNANFKPLEYSSSSQESEQESHLKRQVKLDSKLQNETNHTAYKLNDELSEWQFETSKELKNKTIGESTREKKSKYRGNILKRRSLDADPKVVPMKRALIGSTNEKPNDSHSHGMNEHLKISCNSTHTEIVPEKLANKTTRSISDTQSLSSNNAVTVASPGESSFSSSSEDSVTLLDSYTDNVIPLDVTVPICSSLPSQSNNISESKDLLPSVTQSVYTYSRIAGKGSKFIKGKDLKCTNQYLVNHLDSQELWDTSSSQERTVVDDEDSESLSRTEDLTSSPPDQSNSDVEIFSQGLKLQ</sequence>
<evidence type="ECO:0000259" key="2">
    <source>
        <dbReference type="Pfam" id="PF25580"/>
    </source>
</evidence>
<accession>A0A7R8Z683</accession>
<feature type="compositionally biased region" description="Polar residues" evidence="1">
    <location>
        <begin position="2336"/>
        <end position="2345"/>
    </location>
</feature>
<evidence type="ECO:0000313" key="3">
    <source>
        <dbReference type="EMBL" id="CAD7197684.1"/>
    </source>
</evidence>
<feature type="compositionally biased region" description="Polar residues" evidence="1">
    <location>
        <begin position="1313"/>
        <end position="1333"/>
    </location>
</feature>
<feature type="region of interest" description="Disordered" evidence="1">
    <location>
        <begin position="2717"/>
        <end position="2764"/>
    </location>
</feature>
<feature type="region of interest" description="Disordered" evidence="1">
    <location>
        <begin position="1479"/>
        <end position="1540"/>
    </location>
</feature>
<feature type="region of interest" description="Disordered" evidence="1">
    <location>
        <begin position="2336"/>
        <end position="2362"/>
    </location>
</feature>
<feature type="region of interest" description="Disordered" evidence="1">
    <location>
        <begin position="1202"/>
        <end position="1238"/>
    </location>
</feature>
<feature type="region of interest" description="Disordered" evidence="1">
    <location>
        <begin position="1556"/>
        <end position="1648"/>
    </location>
</feature>
<feature type="region of interest" description="Disordered" evidence="1">
    <location>
        <begin position="2441"/>
        <end position="2506"/>
    </location>
</feature>
<evidence type="ECO:0000256" key="1">
    <source>
        <dbReference type="SAM" id="MobiDB-lite"/>
    </source>
</evidence>
<feature type="region of interest" description="Disordered" evidence="1">
    <location>
        <begin position="1313"/>
        <end position="1337"/>
    </location>
</feature>
<feature type="compositionally biased region" description="Low complexity" evidence="1">
    <location>
        <begin position="2210"/>
        <end position="2222"/>
    </location>
</feature>
<organism evidence="3">
    <name type="scientific">Timema douglasi</name>
    <name type="common">Walking stick</name>
    <dbReference type="NCBI Taxonomy" id="61478"/>
    <lineage>
        <taxon>Eukaryota</taxon>
        <taxon>Metazoa</taxon>
        <taxon>Ecdysozoa</taxon>
        <taxon>Arthropoda</taxon>
        <taxon>Hexapoda</taxon>
        <taxon>Insecta</taxon>
        <taxon>Pterygota</taxon>
        <taxon>Neoptera</taxon>
        <taxon>Polyneoptera</taxon>
        <taxon>Phasmatodea</taxon>
        <taxon>Timematodea</taxon>
        <taxon>Timematoidea</taxon>
        <taxon>Timematidae</taxon>
        <taxon>Timema</taxon>
    </lineage>
</organism>
<protein>
    <recommendedName>
        <fullName evidence="2">Zinc finger protein Rlf/292/654 TPR repeats domain-containing protein</fullName>
    </recommendedName>
</protein>
<feature type="compositionally biased region" description="Low complexity" evidence="1">
    <location>
        <begin position="1202"/>
        <end position="1211"/>
    </location>
</feature>
<feature type="region of interest" description="Disordered" evidence="1">
    <location>
        <begin position="2207"/>
        <end position="2227"/>
    </location>
</feature>
<feature type="compositionally biased region" description="Polar residues" evidence="1">
    <location>
        <begin position="2120"/>
        <end position="2133"/>
    </location>
</feature>
<gene>
    <name evidence="3" type="ORF">TDIB3V08_LOCUS3986</name>
</gene>